<keyword evidence="5" id="KW-0804">Transcription</keyword>
<evidence type="ECO:0000259" key="8">
    <source>
        <dbReference type="PROSITE" id="PS50280"/>
    </source>
</evidence>
<feature type="compositionally biased region" description="Polar residues" evidence="7">
    <location>
        <begin position="174"/>
        <end position="195"/>
    </location>
</feature>
<evidence type="ECO:0000256" key="6">
    <source>
        <dbReference type="ARBA" id="ARBA00048568"/>
    </source>
</evidence>
<dbReference type="Pfam" id="PF18264">
    <property type="entry name" value="preSET_CXC"/>
    <property type="match status" value="1"/>
</dbReference>
<organism evidence="10 11">
    <name type="scientific">Delitschia confertaspora ATCC 74209</name>
    <dbReference type="NCBI Taxonomy" id="1513339"/>
    <lineage>
        <taxon>Eukaryota</taxon>
        <taxon>Fungi</taxon>
        <taxon>Dikarya</taxon>
        <taxon>Ascomycota</taxon>
        <taxon>Pezizomycotina</taxon>
        <taxon>Dothideomycetes</taxon>
        <taxon>Pleosporomycetidae</taxon>
        <taxon>Pleosporales</taxon>
        <taxon>Delitschiaceae</taxon>
        <taxon>Delitschia</taxon>
    </lineage>
</organism>
<keyword evidence="2" id="KW-0808">Transferase</keyword>
<evidence type="ECO:0000313" key="11">
    <source>
        <dbReference type="Proteomes" id="UP000799536"/>
    </source>
</evidence>
<dbReference type="GO" id="GO:0003682">
    <property type="term" value="F:chromatin binding"/>
    <property type="evidence" value="ECO:0007669"/>
    <property type="project" value="TreeGrafter"/>
</dbReference>
<proteinExistence type="predicted"/>
<feature type="compositionally biased region" description="Low complexity" evidence="7">
    <location>
        <begin position="1179"/>
        <end position="1192"/>
    </location>
</feature>
<feature type="compositionally biased region" description="Polar residues" evidence="7">
    <location>
        <begin position="1211"/>
        <end position="1220"/>
    </location>
</feature>
<dbReference type="GO" id="GO:0005634">
    <property type="term" value="C:nucleus"/>
    <property type="evidence" value="ECO:0007669"/>
    <property type="project" value="TreeGrafter"/>
</dbReference>
<name>A0A9P4MTI8_9PLEO</name>
<keyword evidence="11" id="KW-1185">Reference proteome</keyword>
<dbReference type="InterPro" id="IPR026489">
    <property type="entry name" value="CXC_dom"/>
</dbReference>
<evidence type="ECO:0000256" key="7">
    <source>
        <dbReference type="SAM" id="MobiDB-lite"/>
    </source>
</evidence>
<dbReference type="SUPFAM" id="SSF82199">
    <property type="entry name" value="SET domain"/>
    <property type="match status" value="1"/>
</dbReference>
<feature type="region of interest" description="Disordered" evidence="7">
    <location>
        <begin position="1"/>
        <end position="25"/>
    </location>
</feature>
<keyword evidence="4" id="KW-0805">Transcription regulation</keyword>
<feature type="compositionally biased region" description="Acidic residues" evidence="7">
    <location>
        <begin position="1246"/>
        <end position="1257"/>
    </location>
</feature>
<dbReference type="PANTHER" id="PTHR45747:SF4">
    <property type="entry name" value="HISTONE-LYSINE N-METHYLTRANSFERASE E(Z)"/>
    <property type="match status" value="1"/>
</dbReference>
<dbReference type="PROSITE" id="PS50280">
    <property type="entry name" value="SET"/>
    <property type="match status" value="1"/>
</dbReference>
<feature type="region of interest" description="Disordered" evidence="7">
    <location>
        <begin position="254"/>
        <end position="315"/>
    </location>
</feature>
<feature type="compositionally biased region" description="Low complexity" evidence="7">
    <location>
        <begin position="118"/>
        <end position="133"/>
    </location>
</feature>
<gene>
    <name evidence="10" type="ORF">GQ43DRAFT_391789</name>
</gene>
<comment type="catalytic activity">
    <reaction evidence="6">
        <text>L-lysyl(27)-[histone H3] + 3 S-adenosyl-L-methionine = N(6),N(6),N(6)-trimethyl-L-lysyl(27)-[histone H3] + 3 S-adenosyl-L-homocysteine + 3 H(+)</text>
        <dbReference type="Rhea" id="RHEA:60292"/>
        <dbReference type="Rhea" id="RHEA-COMP:15535"/>
        <dbReference type="Rhea" id="RHEA-COMP:15548"/>
        <dbReference type="ChEBI" id="CHEBI:15378"/>
        <dbReference type="ChEBI" id="CHEBI:29969"/>
        <dbReference type="ChEBI" id="CHEBI:57856"/>
        <dbReference type="ChEBI" id="CHEBI:59789"/>
        <dbReference type="ChEBI" id="CHEBI:61961"/>
        <dbReference type="EC" id="2.1.1.356"/>
    </reaction>
</comment>
<protein>
    <recommendedName>
        <fullName evidence="12">SET domain-containing protein</fullName>
    </recommendedName>
</protein>
<feature type="region of interest" description="Disordered" evidence="7">
    <location>
        <begin position="668"/>
        <end position="693"/>
    </location>
</feature>
<evidence type="ECO:0000259" key="9">
    <source>
        <dbReference type="PROSITE" id="PS51633"/>
    </source>
</evidence>
<dbReference type="Pfam" id="PF00856">
    <property type="entry name" value="SET"/>
    <property type="match status" value="1"/>
</dbReference>
<feature type="region of interest" description="Disordered" evidence="7">
    <location>
        <begin position="813"/>
        <end position="833"/>
    </location>
</feature>
<feature type="domain" description="CXC" evidence="9">
    <location>
        <begin position="829"/>
        <end position="938"/>
    </location>
</feature>
<dbReference type="GO" id="GO:0140951">
    <property type="term" value="F:histone H3K27 trimethyltransferase activity"/>
    <property type="evidence" value="ECO:0007669"/>
    <property type="project" value="UniProtKB-EC"/>
</dbReference>
<dbReference type="PANTHER" id="PTHR45747">
    <property type="entry name" value="HISTONE-LYSINE N-METHYLTRANSFERASE E(Z)"/>
    <property type="match status" value="1"/>
</dbReference>
<dbReference type="InterPro" id="IPR001214">
    <property type="entry name" value="SET_dom"/>
</dbReference>
<dbReference type="InterPro" id="IPR041355">
    <property type="entry name" value="Pre-SET_CXC"/>
</dbReference>
<dbReference type="EMBL" id="ML993931">
    <property type="protein sequence ID" value="KAF2202581.1"/>
    <property type="molecule type" value="Genomic_DNA"/>
</dbReference>
<feature type="region of interest" description="Disordered" evidence="7">
    <location>
        <begin position="1081"/>
        <end position="1282"/>
    </location>
</feature>
<evidence type="ECO:0000256" key="4">
    <source>
        <dbReference type="ARBA" id="ARBA00023015"/>
    </source>
</evidence>
<evidence type="ECO:0000313" key="10">
    <source>
        <dbReference type="EMBL" id="KAF2202581.1"/>
    </source>
</evidence>
<feature type="region of interest" description="Disordered" evidence="7">
    <location>
        <begin position="1306"/>
        <end position="1337"/>
    </location>
</feature>
<dbReference type="GO" id="GO:0032259">
    <property type="term" value="P:methylation"/>
    <property type="evidence" value="ECO:0007669"/>
    <property type="project" value="UniProtKB-KW"/>
</dbReference>
<dbReference type="InterPro" id="IPR045318">
    <property type="entry name" value="EZH1/2-like"/>
</dbReference>
<evidence type="ECO:0000256" key="2">
    <source>
        <dbReference type="ARBA" id="ARBA00022679"/>
    </source>
</evidence>
<feature type="region of interest" description="Disordered" evidence="7">
    <location>
        <begin position="116"/>
        <end position="135"/>
    </location>
</feature>
<evidence type="ECO:0008006" key="12">
    <source>
        <dbReference type="Google" id="ProtNLM"/>
    </source>
</evidence>
<keyword evidence="3" id="KW-0949">S-adenosyl-L-methionine</keyword>
<keyword evidence="1" id="KW-0489">Methyltransferase</keyword>
<feature type="region of interest" description="Disordered" evidence="7">
    <location>
        <begin position="168"/>
        <end position="228"/>
    </location>
</feature>
<feature type="compositionally biased region" description="Basic and acidic residues" evidence="7">
    <location>
        <begin position="813"/>
        <end position="824"/>
    </location>
</feature>
<comment type="caution">
    <text evidence="10">The sequence shown here is derived from an EMBL/GenBank/DDBJ whole genome shotgun (WGS) entry which is preliminary data.</text>
</comment>
<reference evidence="10" key="1">
    <citation type="journal article" date="2020" name="Stud. Mycol.">
        <title>101 Dothideomycetes genomes: a test case for predicting lifestyles and emergence of pathogens.</title>
        <authorList>
            <person name="Haridas S."/>
            <person name="Albert R."/>
            <person name="Binder M."/>
            <person name="Bloem J."/>
            <person name="Labutti K."/>
            <person name="Salamov A."/>
            <person name="Andreopoulos B."/>
            <person name="Baker S."/>
            <person name="Barry K."/>
            <person name="Bills G."/>
            <person name="Bluhm B."/>
            <person name="Cannon C."/>
            <person name="Castanera R."/>
            <person name="Culley D."/>
            <person name="Daum C."/>
            <person name="Ezra D."/>
            <person name="Gonzalez J."/>
            <person name="Henrissat B."/>
            <person name="Kuo A."/>
            <person name="Liang C."/>
            <person name="Lipzen A."/>
            <person name="Lutzoni F."/>
            <person name="Magnuson J."/>
            <person name="Mondo S."/>
            <person name="Nolan M."/>
            <person name="Ohm R."/>
            <person name="Pangilinan J."/>
            <person name="Park H.-J."/>
            <person name="Ramirez L."/>
            <person name="Alfaro M."/>
            <person name="Sun H."/>
            <person name="Tritt A."/>
            <person name="Yoshinaga Y."/>
            <person name="Zwiers L.-H."/>
            <person name="Turgeon B."/>
            <person name="Goodwin S."/>
            <person name="Spatafora J."/>
            <person name="Crous P."/>
            <person name="Grigoriev I."/>
        </authorList>
    </citation>
    <scope>NUCLEOTIDE SEQUENCE</scope>
    <source>
        <strain evidence="10">ATCC 74209</strain>
    </source>
</reference>
<evidence type="ECO:0000256" key="3">
    <source>
        <dbReference type="ARBA" id="ARBA00022691"/>
    </source>
</evidence>
<evidence type="ECO:0000256" key="5">
    <source>
        <dbReference type="ARBA" id="ARBA00023163"/>
    </source>
</evidence>
<dbReference type="Proteomes" id="UP000799536">
    <property type="component" value="Unassembled WGS sequence"/>
</dbReference>
<feature type="domain" description="SET" evidence="8">
    <location>
        <begin position="952"/>
        <end position="1071"/>
    </location>
</feature>
<accession>A0A9P4MTI8</accession>
<evidence type="ECO:0000256" key="1">
    <source>
        <dbReference type="ARBA" id="ARBA00022603"/>
    </source>
</evidence>
<dbReference type="OrthoDB" id="6141102at2759"/>
<sequence>MALHSSGTSDAPIDLTGSPPHKSHVQLPSGAIIVNLDSDSDSDEALLGNLPSNSPIIAGPHAKTAPTIQSSLSSRLTYAPNEKLSFLRSPRTVQSSSQLRLHPSRNVVNKIDETARQHSPTTTTHTASTPTPAISRSLFPMDHRGDMAQQSPLRPPIKRGIEPGMELFGEERTQTIPVTRTPQSRQVKTTTTNANHSRDRPGPRRAGGTDPRKSQNSPQGSPGSMRFQNIDMGASVSAVQGENSPRPRVLQHITKTAKTTHLLRKSAPSVRHRARHGPNPPASSKQSAQSGNARTSGSSQQISTQLKDTMPVPRQSLKPVTSVEECHKSQHEGLGSEQVKQDVNVPAIVPSQAPKMAAIEIDFEDFAVSNEAVGNALRRRLTEFRISHALSVKHLLPRNRLCYERDVHSKARKGVLSDNFIPTIPERALQNESPFADMEPVQSPTVVKSVRKASSVQISQEVFHSAGAKHGTKSYMNIPVTRYRSKAPHVPDFKEYVTLRENTLTENNKTLLYWPYFDEEELPTLDKQGLWNELDDHFTMVNEHRPRHILQAAKCRVYGPHVDKFLQDIGITWNDILFWLLAREEDIGRLGQLTNGSTGASFRSPLLDRKSHCEEDFDRKTPYWRDVLSNLREPSTRNIRLSALACSAFKDCLDLSIWHLARNREPEPLHPSDAVASSRTDNPGLDHDGHDPNQPLTVKWRYRGTACRVCHLQDCVFHGEIREYPDSEVTETENSVSSESESDFRESDAFNGSDNSEESHPSAHANLNPHKRAAIGKGDDESSSSESDTKDVLTEEVINYKKTVSAFPRQDNEYRQSLDTEPRSGSKLTKNQWLKTKTHDLGKRRPFYPCSHEGNCEQMKCRCFRDQVACEKSCACHTFCKRRFPGCACSKDPRKGVCLEKSNCLCQTLNRECDPDLCGKCGAAEVLDPTNRYNDEIRKGKCTNVYIQLNLPKKTFLAHSEVHGFGLLVGEKVKAGEYLGEYKGEVLTRWESGRRGVIYHHLKTNYLFKLNKDQEVDSTRAGNKFRFINNSDRDNIINCVPRLMLCNTVTRIGMFATRELKPGEELYFNYNYPKEATKGFWERGEKPGTRNRKGNSTSTKVVTVKTKKGAKYSSTSNRRERASASISLAIGTRSLSRASRKGTISSSQRSKEELRAQTRRAREVRLAKHRERKGRELNPSSPSTVPPSASWASRKRKANIEGEVSSLPRPTASTLSASNSKSREIADSEPDDQSFIDDSVDRNDAESESEDSDDAEGLEIPVTNEDLSHLAHGYSSTQEDDDTVRLVHKRGEAGLDLRTKELLEKFQSSSSQSKKTSEVNWTRRKRGVRVAGNRGDE</sequence>
<dbReference type="SMART" id="SM00317">
    <property type="entry name" value="SET"/>
    <property type="match status" value="1"/>
</dbReference>
<feature type="compositionally biased region" description="Polar residues" evidence="7">
    <location>
        <begin position="282"/>
        <end position="307"/>
    </location>
</feature>
<feature type="compositionally biased region" description="Basic and acidic residues" evidence="7">
    <location>
        <begin position="1149"/>
        <end position="1166"/>
    </location>
</feature>
<dbReference type="PROSITE" id="PS51633">
    <property type="entry name" value="CXC"/>
    <property type="match status" value="1"/>
</dbReference>
<feature type="region of interest" description="Disordered" evidence="7">
    <location>
        <begin position="726"/>
        <end position="792"/>
    </location>
</feature>
<feature type="compositionally biased region" description="Polar residues" evidence="7">
    <location>
        <begin position="1133"/>
        <end position="1148"/>
    </location>
</feature>
<dbReference type="InterPro" id="IPR046341">
    <property type="entry name" value="SET_dom_sf"/>
</dbReference>
<dbReference type="GO" id="GO:0031507">
    <property type="term" value="P:heterochromatin formation"/>
    <property type="evidence" value="ECO:0007669"/>
    <property type="project" value="TreeGrafter"/>
</dbReference>
<dbReference type="Gene3D" id="2.170.270.10">
    <property type="entry name" value="SET domain"/>
    <property type="match status" value="1"/>
</dbReference>